<comment type="caution">
    <text evidence="1">The sequence shown here is derived from an EMBL/GenBank/DDBJ whole genome shotgun (WGS) entry which is preliminary data.</text>
</comment>
<accession>A0A9W9P7D7</accession>
<proteinExistence type="predicted"/>
<name>A0A9W9P7D7_PENCI</name>
<dbReference type="RefSeq" id="XP_056502908.1">
    <property type="nucleotide sequence ID" value="XM_056643496.1"/>
</dbReference>
<evidence type="ECO:0000313" key="1">
    <source>
        <dbReference type="EMBL" id="KAJ5235408.1"/>
    </source>
</evidence>
<reference evidence="1" key="2">
    <citation type="journal article" date="2023" name="IMA Fungus">
        <title>Comparative genomic study of the Penicillium genus elucidates a diverse pangenome and 15 lateral gene transfer events.</title>
        <authorList>
            <person name="Petersen C."/>
            <person name="Sorensen T."/>
            <person name="Nielsen M.R."/>
            <person name="Sondergaard T.E."/>
            <person name="Sorensen J.L."/>
            <person name="Fitzpatrick D.A."/>
            <person name="Frisvad J.C."/>
            <person name="Nielsen K.L."/>
        </authorList>
    </citation>
    <scope>NUCLEOTIDE SEQUENCE</scope>
    <source>
        <strain evidence="1">IBT 23319</strain>
    </source>
</reference>
<dbReference type="AlphaFoldDB" id="A0A9W9P7D7"/>
<gene>
    <name evidence="1" type="ORF">N7469_004576</name>
</gene>
<keyword evidence="2" id="KW-1185">Reference proteome</keyword>
<organism evidence="1 2">
    <name type="scientific">Penicillium citrinum</name>
    <dbReference type="NCBI Taxonomy" id="5077"/>
    <lineage>
        <taxon>Eukaryota</taxon>
        <taxon>Fungi</taxon>
        <taxon>Dikarya</taxon>
        <taxon>Ascomycota</taxon>
        <taxon>Pezizomycotina</taxon>
        <taxon>Eurotiomycetes</taxon>
        <taxon>Eurotiomycetidae</taxon>
        <taxon>Eurotiales</taxon>
        <taxon>Aspergillaceae</taxon>
        <taxon>Penicillium</taxon>
    </lineage>
</organism>
<protein>
    <submittedName>
        <fullName evidence="1">Uncharacterized protein</fullName>
    </submittedName>
</protein>
<dbReference type="Proteomes" id="UP001147733">
    <property type="component" value="Unassembled WGS sequence"/>
</dbReference>
<dbReference type="GeneID" id="81382663"/>
<sequence length="82" mass="9090">MATSNQPPFLVLSSENVEQSAKLAWNQVSSVAENVSEPTIGRATAFLPSELCYKAMNIALEEYLQKVEISLDSTYTTLSNYR</sequence>
<dbReference type="EMBL" id="JAPQKT010000003">
    <property type="protein sequence ID" value="KAJ5235408.1"/>
    <property type="molecule type" value="Genomic_DNA"/>
</dbReference>
<dbReference type="OrthoDB" id="4393446at2759"/>
<reference evidence="1" key="1">
    <citation type="submission" date="2022-11" db="EMBL/GenBank/DDBJ databases">
        <authorList>
            <person name="Petersen C."/>
        </authorList>
    </citation>
    <scope>NUCLEOTIDE SEQUENCE</scope>
    <source>
        <strain evidence="1">IBT 23319</strain>
    </source>
</reference>
<evidence type="ECO:0000313" key="2">
    <source>
        <dbReference type="Proteomes" id="UP001147733"/>
    </source>
</evidence>